<comment type="caution">
    <text evidence="2">The sequence shown here is derived from an EMBL/GenBank/DDBJ whole genome shotgun (WGS) entry which is preliminary data.</text>
</comment>
<proteinExistence type="inferred from homology"/>
<dbReference type="InterPro" id="IPR011322">
    <property type="entry name" value="N-reg_PII-like_a/b"/>
</dbReference>
<comment type="similarity">
    <text evidence="1">Belongs to the CutA family.</text>
</comment>
<keyword evidence="4" id="KW-1185">Reference proteome</keyword>
<protein>
    <submittedName>
        <fullName evidence="2">Divalent cation tolerance protein CutA</fullName>
    </submittedName>
</protein>
<evidence type="ECO:0000313" key="3">
    <source>
        <dbReference type="EMBL" id="KAB7892437.1"/>
    </source>
</evidence>
<evidence type="ECO:0000313" key="2">
    <source>
        <dbReference type="EMBL" id="KAB7885214.1"/>
    </source>
</evidence>
<evidence type="ECO:0000313" key="5">
    <source>
        <dbReference type="Proteomes" id="UP000472839"/>
    </source>
</evidence>
<organism evidence="2 5">
    <name type="scientific">Poseidonibacter ostreae</name>
    <dbReference type="NCBI Taxonomy" id="2654171"/>
    <lineage>
        <taxon>Bacteria</taxon>
        <taxon>Pseudomonadati</taxon>
        <taxon>Campylobacterota</taxon>
        <taxon>Epsilonproteobacteria</taxon>
        <taxon>Campylobacterales</taxon>
        <taxon>Arcobacteraceae</taxon>
        <taxon>Poseidonibacter</taxon>
    </lineage>
</organism>
<accession>A0A6L4WNT4</accession>
<name>A0A6L4WNT4_9BACT</name>
<dbReference type="InterPro" id="IPR015867">
    <property type="entry name" value="N-reg_PII/ATP_PRibTrfase_C"/>
</dbReference>
<dbReference type="EMBL" id="WFKK01000062">
    <property type="protein sequence ID" value="KAB7885214.1"/>
    <property type="molecule type" value="Genomic_DNA"/>
</dbReference>
<dbReference type="EMBL" id="WFKJ01000005">
    <property type="protein sequence ID" value="KAB7892437.1"/>
    <property type="molecule type" value="Genomic_DNA"/>
</dbReference>
<dbReference type="Gene3D" id="3.30.70.120">
    <property type="match status" value="1"/>
</dbReference>
<sequence>MKIVLIQTTCASRAEAKNIAKILIDSKLAACVQLSEVESFYTWNDEFCSDNETLVSIKTRKENFEKVKSKIKEYHSYDVPEIIEIDITNSSKKYLKFIGENTNE</sequence>
<dbReference type="AlphaFoldDB" id="A0A6L4WNT4"/>
<dbReference type="Proteomes" id="UP000472839">
    <property type="component" value="Unassembled WGS sequence"/>
</dbReference>
<dbReference type="PANTHER" id="PTHR23419">
    <property type="entry name" value="DIVALENT CATION TOLERANCE CUTA-RELATED"/>
    <property type="match status" value="1"/>
</dbReference>
<reference evidence="4 5" key="1">
    <citation type="submission" date="2019-10" db="EMBL/GenBank/DDBJ databases">
        <title>Poseidonibacter ostreae sp. nov., isolated from the gut of the Ostrea denselamellosa.</title>
        <authorList>
            <person name="Choi A."/>
        </authorList>
    </citation>
    <scope>NUCLEOTIDE SEQUENCE [LARGE SCALE GENOMIC DNA]</scope>
    <source>
        <strain evidence="2 5">SJOD-M-33</strain>
        <strain evidence="3 4">SJOD-M-5</strain>
    </source>
</reference>
<dbReference type="SUPFAM" id="SSF54913">
    <property type="entry name" value="GlnB-like"/>
    <property type="match status" value="1"/>
</dbReference>
<dbReference type="InterPro" id="IPR004323">
    <property type="entry name" value="Ion_tolerance_CutA"/>
</dbReference>
<gene>
    <name evidence="3" type="ORF">GBG18_03120</name>
    <name evidence="2" type="ORF">GBG19_14480</name>
</gene>
<dbReference type="Proteomes" id="UP000461010">
    <property type="component" value="Unassembled WGS sequence"/>
</dbReference>
<evidence type="ECO:0000256" key="1">
    <source>
        <dbReference type="ARBA" id="ARBA00010169"/>
    </source>
</evidence>
<dbReference type="GO" id="GO:0010038">
    <property type="term" value="P:response to metal ion"/>
    <property type="evidence" value="ECO:0007669"/>
    <property type="project" value="InterPro"/>
</dbReference>
<dbReference type="PANTHER" id="PTHR23419:SF8">
    <property type="entry name" value="FI09726P"/>
    <property type="match status" value="1"/>
</dbReference>
<dbReference type="GO" id="GO:0005507">
    <property type="term" value="F:copper ion binding"/>
    <property type="evidence" value="ECO:0007669"/>
    <property type="project" value="TreeGrafter"/>
</dbReference>
<dbReference type="Pfam" id="PF03091">
    <property type="entry name" value="CutA1"/>
    <property type="match status" value="1"/>
</dbReference>
<dbReference type="RefSeq" id="WP_152188311.1">
    <property type="nucleotide sequence ID" value="NZ_WFKI01000010.1"/>
</dbReference>
<evidence type="ECO:0000313" key="4">
    <source>
        <dbReference type="Proteomes" id="UP000461010"/>
    </source>
</evidence>